<dbReference type="Proteomes" id="UP000253647">
    <property type="component" value="Unassembled WGS sequence"/>
</dbReference>
<gene>
    <name evidence="1" type="ORF">DET61_11688</name>
</gene>
<name>A0A368XC67_MARNT</name>
<accession>A0A368XC67</accession>
<proteinExistence type="predicted"/>
<dbReference type="EMBL" id="QPJI01000016">
    <property type="protein sequence ID" value="RCW64047.1"/>
    <property type="molecule type" value="Genomic_DNA"/>
</dbReference>
<dbReference type="RefSeq" id="WP_114435158.1">
    <property type="nucleotide sequence ID" value="NZ_QPJI01000016.1"/>
</dbReference>
<dbReference type="AlphaFoldDB" id="A0A368XC67"/>
<protein>
    <submittedName>
        <fullName evidence="1">Uncharacterized protein</fullName>
    </submittedName>
</protein>
<evidence type="ECO:0000313" key="2">
    <source>
        <dbReference type="Proteomes" id="UP000253647"/>
    </source>
</evidence>
<evidence type="ECO:0000313" key="1">
    <source>
        <dbReference type="EMBL" id="RCW64047.1"/>
    </source>
</evidence>
<comment type="caution">
    <text evidence="1">The sequence shown here is derived from an EMBL/GenBank/DDBJ whole genome shotgun (WGS) entry which is preliminary data.</text>
</comment>
<sequence length="94" mass="11055">MSEPRLAIQPYVVRYPVEQYRDSDMKEIKIRFQERETMPDKLEKRAKELDITIEQLVKRFICAGMEDYETDDGPAKPGESLDDFFVQNGVLKPK</sequence>
<reference evidence="1 2" key="1">
    <citation type="submission" date="2018-07" db="EMBL/GenBank/DDBJ databases">
        <title>Freshwater and sediment microbial communities from various areas in North America, analyzing microbe dynamics in response to fracking.</title>
        <authorList>
            <person name="Lamendella R."/>
        </authorList>
    </citation>
    <scope>NUCLEOTIDE SEQUENCE [LARGE SCALE GENOMIC DNA]</scope>
    <source>
        <strain evidence="1 2">105B</strain>
    </source>
</reference>
<organism evidence="1 2">
    <name type="scientific">Marinobacter nauticus</name>
    <name type="common">Marinobacter hydrocarbonoclasticus</name>
    <name type="synonym">Marinobacter aquaeolei</name>
    <dbReference type="NCBI Taxonomy" id="2743"/>
    <lineage>
        <taxon>Bacteria</taxon>
        <taxon>Pseudomonadati</taxon>
        <taxon>Pseudomonadota</taxon>
        <taxon>Gammaproteobacteria</taxon>
        <taxon>Pseudomonadales</taxon>
        <taxon>Marinobacteraceae</taxon>
        <taxon>Marinobacter</taxon>
    </lineage>
</organism>